<evidence type="ECO:0000256" key="3">
    <source>
        <dbReference type="ARBA" id="ARBA00022576"/>
    </source>
</evidence>
<keyword evidence="5 6" id="KW-0663">Pyridoxal phosphate</keyword>
<dbReference type="Proteomes" id="UP000094795">
    <property type="component" value="Unassembled WGS sequence"/>
</dbReference>
<evidence type="ECO:0000256" key="6">
    <source>
        <dbReference type="RuleBase" id="RU003560"/>
    </source>
</evidence>
<dbReference type="Gene3D" id="3.90.1150.10">
    <property type="entry name" value="Aspartate Aminotransferase, domain 1"/>
    <property type="match status" value="1"/>
</dbReference>
<dbReference type="GO" id="GO:0004015">
    <property type="term" value="F:adenosylmethionine-8-amino-7-oxononanoate transaminase activity"/>
    <property type="evidence" value="ECO:0007669"/>
    <property type="project" value="TreeGrafter"/>
</dbReference>
<evidence type="ECO:0000313" key="7">
    <source>
        <dbReference type="EMBL" id="OCW56516.1"/>
    </source>
</evidence>
<dbReference type="NCBIfam" id="NF005682">
    <property type="entry name" value="PRK07480.1"/>
    <property type="match status" value="1"/>
</dbReference>
<dbReference type="FunFam" id="3.40.640.10:FF:000014">
    <property type="entry name" value="Adenosylmethionine-8-amino-7-oxononanoate aminotransferase, probable"/>
    <property type="match status" value="1"/>
</dbReference>
<comment type="cofactor">
    <cofactor evidence="1">
        <name>pyridoxal 5'-phosphate</name>
        <dbReference type="ChEBI" id="CHEBI:597326"/>
    </cofactor>
</comment>
<dbReference type="PANTHER" id="PTHR42684:SF3">
    <property type="entry name" value="ADENOSYLMETHIONINE-8-AMINO-7-OXONONANOATE AMINOTRANSFERASE"/>
    <property type="match status" value="1"/>
</dbReference>
<dbReference type="GO" id="GO:0030170">
    <property type="term" value="F:pyridoxal phosphate binding"/>
    <property type="evidence" value="ECO:0007669"/>
    <property type="project" value="InterPro"/>
</dbReference>
<dbReference type="PROSITE" id="PS00600">
    <property type="entry name" value="AA_TRANSFER_CLASS_3"/>
    <property type="match status" value="1"/>
</dbReference>
<dbReference type="AlphaFoldDB" id="A0A1C1YSU2"/>
<dbReference type="OrthoDB" id="9801834at2"/>
<protein>
    <submittedName>
        <fullName evidence="7">Aminotransferase</fullName>
    </submittedName>
</protein>
<dbReference type="PIRSF" id="PIRSF000521">
    <property type="entry name" value="Transaminase_4ab_Lys_Orn"/>
    <property type="match status" value="1"/>
</dbReference>
<gene>
    <name evidence="7" type="ORF">AWJ14_16335</name>
</gene>
<dbReference type="Gene3D" id="3.40.640.10">
    <property type="entry name" value="Type I PLP-dependent aspartate aminotransferase-like (Major domain)"/>
    <property type="match status" value="1"/>
</dbReference>
<dbReference type="EMBL" id="LQZT01000034">
    <property type="protein sequence ID" value="OCW56516.1"/>
    <property type="molecule type" value="Genomic_DNA"/>
</dbReference>
<evidence type="ECO:0000256" key="1">
    <source>
        <dbReference type="ARBA" id="ARBA00001933"/>
    </source>
</evidence>
<accession>A0A1C1YSU2</accession>
<dbReference type="InterPro" id="IPR049704">
    <property type="entry name" value="Aminotrans_3_PPA_site"/>
</dbReference>
<comment type="caution">
    <text evidence="7">The sequence shown here is derived from an EMBL/GenBank/DDBJ whole genome shotgun (WGS) entry which is preliminary data.</text>
</comment>
<dbReference type="InterPro" id="IPR005814">
    <property type="entry name" value="Aminotrans_3"/>
</dbReference>
<evidence type="ECO:0000256" key="4">
    <source>
        <dbReference type="ARBA" id="ARBA00022679"/>
    </source>
</evidence>
<dbReference type="STRING" id="1480615.AWJ14_16335"/>
<dbReference type="RefSeq" id="WP_066180838.1">
    <property type="nucleotide sequence ID" value="NZ_LQZT01000034.1"/>
</dbReference>
<dbReference type="GO" id="GO:0009102">
    <property type="term" value="P:biotin biosynthetic process"/>
    <property type="evidence" value="ECO:0007669"/>
    <property type="project" value="TreeGrafter"/>
</dbReference>
<dbReference type="Pfam" id="PF00202">
    <property type="entry name" value="Aminotran_3"/>
    <property type="match status" value="1"/>
</dbReference>
<evidence type="ECO:0000256" key="5">
    <source>
        <dbReference type="ARBA" id="ARBA00022898"/>
    </source>
</evidence>
<name>A0A1C1YSU2_9HYPH</name>
<dbReference type="SUPFAM" id="SSF53383">
    <property type="entry name" value="PLP-dependent transferases"/>
    <property type="match status" value="1"/>
</dbReference>
<reference evidence="7 8" key="1">
    <citation type="submission" date="2015-12" db="EMBL/GenBank/DDBJ databases">
        <authorList>
            <person name="Shamseldin A."/>
            <person name="Moawad H."/>
            <person name="Abd El-Rahim W.M."/>
            <person name="Sadowsky M.J."/>
        </authorList>
    </citation>
    <scope>NUCLEOTIDE SEQUENCE [LARGE SCALE GENOMIC DNA]</scope>
    <source>
        <strain evidence="7 8">JC234</strain>
    </source>
</reference>
<dbReference type="InterPro" id="IPR015422">
    <property type="entry name" value="PyrdxlP-dep_Trfase_small"/>
</dbReference>
<dbReference type="GO" id="GO:0009448">
    <property type="term" value="P:gamma-aminobutyric acid metabolic process"/>
    <property type="evidence" value="ECO:0007669"/>
    <property type="project" value="TreeGrafter"/>
</dbReference>
<dbReference type="InterPro" id="IPR015424">
    <property type="entry name" value="PyrdxlP-dep_Trfase"/>
</dbReference>
<comment type="similarity">
    <text evidence="2 6">Belongs to the class-III pyridoxal-phosphate-dependent aminotransferase family.</text>
</comment>
<sequence length="462" mass="50808">MRVNVSSHDLKVSDHKHHLHPFTDHGALGVDERRVISRADGVWIWDSEGNRMLDGMAGLWCVNVGHGRQEIVEAVRAQMSELSYYNTFFKTTHPPVIELSEMIAEIAPEHMNMVFYGGSGSDANDTVFRLVRYYWDLMGKPDKKMILSRHNAYHGSTVAGASLGGMGGMHGQGNLPVPGIHHIAQPYWFGEGMQTGMSEDEFGLWAARELERAIDEIGEDKIAAFIAEPIQGAGGVIIPPATYWPEVARILKQRDILFVSDEVICGFGRTGEWFGADTYGLKPDLMSIAKGLTSGYLPMGGVIVSDKIADVLHEKGGEFYHGYTYSGHPAACAAAIANLAIMKRENLVERVRDQIGPYFRKKWLELGDHPMVGEARMKGLVGALELVPDKADLSKRFGDVGKVGTIARDHSFNSGLVMRAVRDSLIISPPLVITEEETDQLVASARQALDLAWADVRKQGLA</sequence>
<keyword evidence="8" id="KW-1185">Reference proteome</keyword>
<dbReference type="InterPro" id="IPR015421">
    <property type="entry name" value="PyrdxlP-dep_Trfase_major"/>
</dbReference>
<evidence type="ECO:0000313" key="8">
    <source>
        <dbReference type="Proteomes" id="UP000094795"/>
    </source>
</evidence>
<keyword evidence="4 7" id="KW-0808">Transferase</keyword>
<proteinExistence type="inferred from homology"/>
<keyword evidence="3 7" id="KW-0032">Aminotransferase</keyword>
<evidence type="ECO:0000256" key="2">
    <source>
        <dbReference type="ARBA" id="ARBA00008954"/>
    </source>
</evidence>
<organism evidence="7 8">
    <name type="scientific">Hoeflea olei</name>
    <dbReference type="NCBI Taxonomy" id="1480615"/>
    <lineage>
        <taxon>Bacteria</taxon>
        <taxon>Pseudomonadati</taxon>
        <taxon>Pseudomonadota</taxon>
        <taxon>Alphaproteobacteria</taxon>
        <taxon>Hyphomicrobiales</taxon>
        <taxon>Rhizobiaceae</taxon>
        <taxon>Hoeflea</taxon>
    </lineage>
</organism>
<dbReference type="CDD" id="cd00610">
    <property type="entry name" value="OAT_like"/>
    <property type="match status" value="1"/>
</dbReference>
<dbReference type="PANTHER" id="PTHR42684">
    <property type="entry name" value="ADENOSYLMETHIONINE-8-AMINO-7-OXONONANOATE AMINOTRANSFERASE"/>
    <property type="match status" value="1"/>
</dbReference>